<feature type="transmembrane region" description="Helical" evidence="1">
    <location>
        <begin position="20"/>
        <end position="41"/>
    </location>
</feature>
<sequence>MVPKAFLASYKYPHSPLLPFPSFTTLITTTTTSYSLSLLILSLKTYIKTYHNYYHITTVLINIFIPLQLAPPVVCLETSVGCCCFSPKLIN</sequence>
<proteinExistence type="predicted"/>
<keyword evidence="1" id="KW-1133">Transmembrane helix</keyword>
<evidence type="ECO:0000256" key="1">
    <source>
        <dbReference type="SAM" id="Phobius"/>
    </source>
</evidence>
<keyword evidence="1" id="KW-0812">Transmembrane</keyword>
<evidence type="ECO:0000313" key="3">
    <source>
        <dbReference type="Proteomes" id="UP000525078"/>
    </source>
</evidence>
<evidence type="ECO:0000313" key="2">
    <source>
        <dbReference type="EMBL" id="KAF4360290.1"/>
    </source>
</evidence>
<dbReference type="Proteomes" id="UP000525078">
    <property type="component" value="Unassembled WGS sequence"/>
</dbReference>
<gene>
    <name evidence="2" type="ORF">F8388_020581</name>
</gene>
<dbReference type="AlphaFoldDB" id="A0A7J6ERI0"/>
<organism evidence="2 3">
    <name type="scientific">Cannabis sativa</name>
    <name type="common">Hemp</name>
    <name type="synonym">Marijuana</name>
    <dbReference type="NCBI Taxonomy" id="3483"/>
    <lineage>
        <taxon>Eukaryota</taxon>
        <taxon>Viridiplantae</taxon>
        <taxon>Streptophyta</taxon>
        <taxon>Embryophyta</taxon>
        <taxon>Tracheophyta</taxon>
        <taxon>Spermatophyta</taxon>
        <taxon>Magnoliopsida</taxon>
        <taxon>eudicotyledons</taxon>
        <taxon>Gunneridae</taxon>
        <taxon>Pentapetalae</taxon>
        <taxon>rosids</taxon>
        <taxon>fabids</taxon>
        <taxon>Rosales</taxon>
        <taxon>Cannabaceae</taxon>
        <taxon>Cannabis</taxon>
    </lineage>
</organism>
<reference evidence="2 3" key="1">
    <citation type="journal article" date="2020" name="bioRxiv">
        <title>Sequence and annotation of 42 cannabis genomes reveals extensive copy number variation in cannabinoid synthesis and pathogen resistance genes.</title>
        <authorList>
            <person name="Mckernan K.J."/>
            <person name="Helbert Y."/>
            <person name="Kane L.T."/>
            <person name="Ebling H."/>
            <person name="Zhang L."/>
            <person name="Liu B."/>
            <person name="Eaton Z."/>
            <person name="Mclaughlin S."/>
            <person name="Kingan S."/>
            <person name="Baybayan P."/>
            <person name="Concepcion G."/>
            <person name="Jordan M."/>
            <person name="Riva A."/>
            <person name="Barbazuk W."/>
            <person name="Harkins T."/>
        </authorList>
    </citation>
    <scope>NUCLEOTIDE SEQUENCE [LARGE SCALE GENOMIC DNA]</scope>
    <source>
        <strain evidence="3">cv. Jamaican Lion 4</strain>
        <tissue evidence="2">Leaf</tissue>
    </source>
</reference>
<dbReference type="EMBL" id="JAATIP010000206">
    <property type="protein sequence ID" value="KAF4360290.1"/>
    <property type="molecule type" value="Genomic_DNA"/>
</dbReference>
<protein>
    <submittedName>
        <fullName evidence="2">Uncharacterized protein</fullName>
    </submittedName>
</protein>
<comment type="caution">
    <text evidence="2">The sequence shown here is derived from an EMBL/GenBank/DDBJ whole genome shotgun (WGS) entry which is preliminary data.</text>
</comment>
<keyword evidence="1" id="KW-0472">Membrane</keyword>
<name>A0A7J6ERI0_CANSA</name>
<accession>A0A7J6ERI0</accession>